<feature type="region of interest" description="Disordered" evidence="1">
    <location>
        <begin position="182"/>
        <end position="207"/>
    </location>
</feature>
<keyword evidence="3" id="KW-1185">Reference proteome</keyword>
<comment type="caution">
    <text evidence="2">The sequence shown here is derived from an EMBL/GenBank/DDBJ whole genome shotgun (WGS) entry which is preliminary data.</text>
</comment>
<feature type="compositionally biased region" description="Low complexity" evidence="1">
    <location>
        <begin position="51"/>
        <end position="61"/>
    </location>
</feature>
<evidence type="ECO:0000256" key="1">
    <source>
        <dbReference type="SAM" id="MobiDB-lite"/>
    </source>
</evidence>
<gene>
    <name evidence="2" type="ORF">N7G274_010081</name>
</gene>
<feature type="compositionally biased region" description="Basic and acidic residues" evidence="1">
    <location>
        <begin position="77"/>
        <end position="116"/>
    </location>
</feature>
<sequence>MTYASRHRIWIDTCPADDYNHSGTKHTELMEDEPDCPDCGAIDPDHPVHMSSASSASRGSRNQAQGIQIIDLTESPENPRRERVFRVREGLESRVSDTRANDPMRPRQSERPRRAEVPIQEDEEEKPPAGPSFMGMPRPLTPPVAPVARISVPRSADPVRPQQPARPGEAAMGSAIISRARTGAFQERAQREQPSHHGGHPRSTEIPTALAKVTKAKETKAEEQDRITSEGLFIQVIIYECRWKQITVRGKDYS</sequence>
<reference evidence="2 3" key="1">
    <citation type="submission" date="2024-09" db="EMBL/GenBank/DDBJ databases">
        <title>Rethinking Asexuality: The Enigmatic Case of Functional Sexual Genes in Lepraria (Stereocaulaceae).</title>
        <authorList>
            <person name="Doellman M."/>
            <person name="Sun Y."/>
            <person name="Barcenas-Pena A."/>
            <person name="Lumbsch H.T."/>
            <person name="Grewe F."/>
        </authorList>
    </citation>
    <scope>NUCLEOTIDE SEQUENCE [LARGE SCALE GENOMIC DNA]</scope>
    <source>
        <strain evidence="2 3">Mercado 3170</strain>
    </source>
</reference>
<dbReference type="EMBL" id="JBEFKJ010000043">
    <property type="protein sequence ID" value="KAL2037218.1"/>
    <property type="molecule type" value="Genomic_DNA"/>
</dbReference>
<feature type="region of interest" description="Disordered" evidence="1">
    <location>
        <begin position="40"/>
        <end position="138"/>
    </location>
</feature>
<organism evidence="2 3">
    <name type="scientific">Stereocaulon virgatum</name>
    <dbReference type="NCBI Taxonomy" id="373712"/>
    <lineage>
        <taxon>Eukaryota</taxon>
        <taxon>Fungi</taxon>
        <taxon>Dikarya</taxon>
        <taxon>Ascomycota</taxon>
        <taxon>Pezizomycotina</taxon>
        <taxon>Lecanoromycetes</taxon>
        <taxon>OSLEUM clade</taxon>
        <taxon>Lecanoromycetidae</taxon>
        <taxon>Lecanorales</taxon>
        <taxon>Lecanorineae</taxon>
        <taxon>Stereocaulaceae</taxon>
        <taxon>Stereocaulon</taxon>
    </lineage>
</organism>
<name>A0ABR3ZWT5_9LECA</name>
<accession>A0ABR3ZWT5</accession>
<protein>
    <submittedName>
        <fullName evidence="2">Uncharacterized protein</fullName>
    </submittedName>
</protein>
<proteinExistence type="predicted"/>
<dbReference type="Proteomes" id="UP001590950">
    <property type="component" value="Unassembled WGS sequence"/>
</dbReference>
<evidence type="ECO:0000313" key="2">
    <source>
        <dbReference type="EMBL" id="KAL2037218.1"/>
    </source>
</evidence>
<evidence type="ECO:0000313" key="3">
    <source>
        <dbReference type="Proteomes" id="UP001590950"/>
    </source>
</evidence>